<organism evidence="1 2">
    <name type="scientific">Desulfocucumis palustris</name>
    <dbReference type="NCBI Taxonomy" id="1898651"/>
    <lineage>
        <taxon>Bacteria</taxon>
        <taxon>Bacillati</taxon>
        <taxon>Bacillota</taxon>
        <taxon>Clostridia</taxon>
        <taxon>Eubacteriales</taxon>
        <taxon>Desulfocucumaceae</taxon>
        <taxon>Desulfocucumis</taxon>
    </lineage>
</organism>
<evidence type="ECO:0000313" key="1">
    <source>
        <dbReference type="EMBL" id="GBF35562.1"/>
    </source>
</evidence>
<dbReference type="Proteomes" id="UP000239549">
    <property type="component" value="Unassembled WGS sequence"/>
</dbReference>
<sequence length="137" mass="15625">MLAVLYLLLGTWFLWVVTGIFREEACPEKRKVLIILGSHDGSVEFLLRSLYRCPGINRTCYRFQVQDDSPDRTGRIIDTYRRYRENITLTAPGSGVGPPVDSHGRWQTVRDCSQTVYDLRGFSNKQLINLALAGKLC</sequence>
<gene>
    <name evidence="1" type="ORF">DCCM_4691</name>
</gene>
<name>A0A2L2XHF6_9FIRM</name>
<dbReference type="RefSeq" id="WP_104373621.1">
    <property type="nucleotide sequence ID" value="NZ_BFAV01000172.1"/>
</dbReference>
<reference evidence="2" key="1">
    <citation type="submission" date="2018-02" db="EMBL/GenBank/DDBJ databases">
        <title>Genome sequence of Desulfocucumis palustris strain NAW-5.</title>
        <authorList>
            <person name="Watanabe M."/>
            <person name="Kojima H."/>
            <person name="Fukui M."/>
        </authorList>
    </citation>
    <scope>NUCLEOTIDE SEQUENCE [LARGE SCALE GENOMIC DNA]</scope>
    <source>
        <strain evidence="2">NAW-5</strain>
    </source>
</reference>
<comment type="caution">
    <text evidence="1">The sequence shown here is derived from an EMBL/GenBank/DDBJ whole genome shotgun (WGS) entry which is preliminary data.</text>
</comment>
<dbReference type="EMBL" id="BFAV01000172">
    <property type="protein sequence ID" value="GBF35562.1"/>
    <property type="molecule type" value="Genomic_DNA"/>
</dbReference>
<accession>A0A2L2XHF6</accession>
<proteinExistence type="predicted"/>
<dbReference type="AlphaFoldDB" id="A0A2L2XHF6"/>
<keyword evidence="2" id="KW-1185">Reference proteome</keyword>
<protein>
    <submittedName>
        <fullName evidence="1">Uncharacterized protein</fullName>
    </submittedName>
</protein>
<evidence type="ECO:0000313" key="2">
    <source>
        <dbReference type="Proteomes" id="UP000239549"/>
    </source>
</evidence>